<dbReference type="PROSITE" id="PS01209">
    <property type="entry name" value="LDLRA_1"/>
    <property type="match status" value="1"/>
</dbReference>
<accession>A0A1B6ERD0</accession>
<evidence type="ECO:0000256" key="2">
    <source>
        <dbReference type="ARBA" id="ARBA00009939"/>
    </source>
</evidence>
<dbReference type="PRINTS" id="PR00261">
    <property type="entry name" value="LDLRECEPTOR"/>
</dbReference>
<dbReference type="InterPro" id="IPR002172">
    <property type="entry name" value="LDrepeatLR_classA_rpt"/>
</dbReference>
<keyword evidence="9" id="KW-0325">Glycoprotein</keyword>
<sequence>NKKDCPNNMDESSCYNVDCDLKNNFLCADDDFCIALTSKCDGIIDCFDESDELGCVYNNTVKPEPNPSDPFDNPIDPDHCKLPYFQCANNECVHSDNVCDGLPDCTDGSDELNCPAKSTEAPK</sequence>
<protein>
    <submittedName>
        <fullName evidence="11">Uncharacterized protein</fullName>
    </submittedName>
</protein>
<evidence type="ECO:0000256" key="3">
    <source>
        <dbReference type="ARBA" id="ARBA00022692"/>
    </source>
</evidence>
<feature type="disulfide bond" evidence="10">
    <location>
        <begin position="87"/>
        <end position="105"/>
    </location>
</feature>
<dbReference type="CDD" id="cd00112">
    <property type="entry name" value="LDLa"/>
    <property type="match status" value="1"/>
</dbReference>
<dbReference type="InterPro" id="IPR051221">
    <property type="entry name" value="LDLR-related"/>
</dbReference>
<dbReference type="Gene3D" id="4.10.400.10">
    <property type="entry name" value="Low-density Lipoprotein Receptor"/>
    <property type="match status" value="2"/>
</dbReference>
<dbReference type="GO" id="GO:0005041">
    <property type="term" value="F:low-density lipoprotein particle receptor activity"/>
    <property type="evidence" value="ECO:0007669"/>
    <property type="project" value="TreeGrafter"/>
</dbReference>
<dbReference type="FunFam" id="4.10.400.10:FF:000024">
    <property type="entry name" value="Low-density lipoprotein RecePtor related"/>
    <property type="match status" value="1"/>
</dbReference>
<evidence type="ECO:0000256" key="7">
    <source>
        <dbReference type="ARBA" id="ARBA00023157"/>
    </source>
</evidence>
<feature type="disulfide bond" evidence="10">
    <location>
        <begin position="80"/>
        <end position="92"/>
    </location>
</feature>
<gene>
    <name evidence="11" type="ORF">g.48555</name>
</gene>
<dbReference type="PROSITE" id="PS50068">
    <property type="entry name" value="LDLRA_2"/>
    <property type="match status" value="2"/>
</dbReference>
<dbReference type="GO" id="GO:0005886">
    <property type="term" value="C:plasma membrane"/>
    <property type="evidence" value="ECO:0007669"/>
    <property type="project" value="TreeGrafter"/>
</dbReference>
<comment type="subcellular location">
    <subcellularLocation>
        <location evidence="1">Membrane</location>
        <topology evidence="1">Single-pass membrane protein</topology>
    </subcellularLocation>
</comment>
<feature type="disulfide bond" evidence="10">
    <location>
        <begin position="99"/>
        <end position="114"/>
    </location>
</feature>
<organism evidence="11">
    <name type="scientific">Cuerna arida</name>
    <dbReference type="NCBI Taxonomy" id="1464854"/>
    <lineage>
        <taxon>Eukaryota</taxon>
        <taxon>Metazoa</taxon>
        <taxon>Ecdysozoa</taxon>
        <taxon>Arthropoda</taxon>
        <taxon>Hexapoda</taxon>
        <taxon>Insecta</taxon>
        <taxon>Pterygota</taxon>
        <taxon>Neoptera</taxon>
        <taxon>Paraneoptera</taxon>
        <taxon>Hemiptera</taxon>
        <taxon>Auchenorrhyncha</taxon>
        <taxon>Membracoidea</taxon>
        <taxon>Cicadellidae</taxon>
        <taxon>Cicadellinae</taxon>
        <taxon>Proconiini</taxon>
        <taxon>Cuerna</taxon>
    </lineage>
</organism>
<evidence type="ECO:0000256" key="6">
    <source>
        <dbReference type="ARBA" id="ARBA00023136"/>
    </source>
</evidence>
<keyword evidence="8" id="KW-0675">Receptor</keyword>
<evidence type="ECO:0000313" key="11">
    <source>
        <dbReference type="EMBL" id="JAS40509.1"/>
    </source>
</evidence>
<dbReference type="Pfam" id="PF00057">
    <property type="entry name" value="Ldl_recept_a"/>
    <property type="match status" value="2"/>
</dbReference>
<keyword evidence="7 10" id="KW-1015">Disulfide bond</keyword>
<dbReference type="InterPro" id="IPR036055">
    <property type="entry name" value="LDL_receptor-like_sf"/>
</dbReference>
<keyword evidence="3" id="KW-0812">Transmembrane</keyword>
<dbReference type="GO" id="GO:0043235">
    <property type="term" value="C:receptor complex"/>
    <property type="evidence" value="ECO:0007669"/>
    <property type="project" value="TreeGrafter"/>
</dbReference>
<keyword evidence="5" id="KW-1133">Transmembrane helix</keyword>
<feature type="non-terminal residue" evidence="11">
    <location>
        <position position="1"/>
    </location>
</feature>
<dbReference type="EMBL" id="GECZ01029260">
    <property type="protein sequence ID" value="JAS40509.1"/>
    <property type="molecule type" value="Transcribed_RNA"/>
</dbReference>
<feature type="disulfide bond" evidence="10">
    <location>
        <begin position="40"/>
        <end position="55"/>
    </location>
</feature>
<comment type="similarity">
    <text evidence="2">Belongs to the LDLR family.</text>
</comment>
<reference evidence="11" key="1">
    <citation type="submission" date="2015-11" db="EMBL/GenBank/DDBJ databases">
        <title>De novo transcriptome assembly of four potential Pierce s Disease insect vectors from Arizona vineyards.</title>
        <authorList>
            <person name="Tassone E.E."/>
        </authorList>
    </citation>
    <scope>NUCLEOTIDE SEQUENCE</scope>
</reference>
<keyword evidence="6" id="KW-0472">Membrane</keyword>
<dbReference type="SMART" id="SM00192">
    <property type="entry name" value="LDLa"/>
    <property type="match status" value="2"/>
</dbReference>
<dbReference type="PANTHER" id="PTHR22722">
    <property type="entry name" value="LOW-DENSITY LIPOPROTEIN RECEPTOR-RELATED PROTEIN 2-RELATED"/>
    <property type="match status" value="1"/>
</dbReference>
<dbReference type="PANTHER" id="PTHR22722:SF5">
    <property type="entry name" value="LOW-DENSITY LIPOPROTEIN RECEPTOR-RELATED PROTEIN 1B"/>
    <property type="match status" value="1"/>
</dbReference>
<keyword evidence="4" id="KW-0677">Repeat</keyword>
<evidence type="ECO:0000256" key="10">
    <source>
        <dbReference type="PROSITE-ProRule" id="PRU00124"/>
    </source>
</evidence>
<evidence type="ECO:0000256" key="1">
    <source>
        <dbReference type="ARBA" id="ARBA00004167"/>
    </source>
</evidence>
<evidence type="ECO:0000256" key="8">
    <source>
        <dbReference type="ARBA" id="ARBA00023170"/>
    </source>
</evidence>
<proteinExistence type="inferred from homology"/>
<feature type="non-terminal residue" evidence="11">
    <location>
        <position position="123"/>
    </location>
</feature>
<name>A0A1B6ERD0_9HEMI</name>
<comment type="caution">
    <text evidence="10">Lacks conserved residue(s) required for the propagation of feature annotation.</text>
</comment>
<dbReference type="InterPro" id="IPR023415">
    <property type="entry name" value="LDLR_class-A_CS"/>
</dbReference>
<dbReference type="AlphaFoldDB" id="A0A1B6ERD0"/>
<dbReference type="SUPFAM" id="SSF57424">
    <property type="entry name" value="LDL receptor-like module"/>
    <property type="match status" value="2"/>
</dbReference>
<evidence type="ECO:0000256" key="9">
    <source>
        <dbReference type="ARBA" id="ARBA00023180"/>
    </source>
</evidence>
<evidence type="ECO:0000256" key="5">
    <source>
        <dbReference type="ARBA" id="ARBA00022989"/>
    </source>
</evidence>
<evidence type="ECO:0000256" key="4">
    <source>
        <dbReference type="ARBA" id="ARBA00022737"/>
    </source>
</evidence>